<proteinExistence type="predicted"/>
<gene>
    <name evidence="2" type="ORF">EVAR_76930_1</name>
</gene>
<evidence type="ECO:0000256" key="1">
    <source>
        <dbReference type="SAM" id="MobiDB-lite"/>
    </source>
</evidence>
<protein>
    <submittedName>
        <fullName evidence="2">Uncharacterized protein</fullName>
    </submittedName>
</protein>
<name>A0A4C1SEY9_EUMVA</name>
<organism evidence="2 3">
    <name type="scientific">Eumeta variegata</name>
    <name type="common">Bagworm moth</name>
    <name type="synonym">Eumeta japonica</name>
    <dbReference type="NCBI Taxonomy" id="151549"/>
    <lineage>
        <taxon>Eukaryota</taxon>
        <taxon>Metazoa</taxon>
        <taxon>Ecdysozoa</taxon>
        <taxon>Arthropoda</taxon>
        <taxon>Hexapoda</taxon>
        <taxon>Insecta</taxon>
        <taxon>Pterygota</taxon>
        <taxon>Neoptera</taxon>
        <taxon>Endopterygota</taxon>
        <taxon>Lepidoptera</taxon>
        <taxon>Glossata</taxon>
        <taxon>Ditrysia</taxon>
        <taxon>Tineoidea</taxon>
        <taxon>Psychidae</taxon>
        <taxon>Oiketicinae</taxon>
        <taxon>Eumeta</taxon>
    </lineage>
</organism>
<evidence type="ECO:0000313" key="3">
    <source>
        <dbReference type="Proteomes" id="UP000299102"/>
    </source>
</evidence>
<sequence length="72" mass="8046">MSRKKNYTRPLLTSPVSVDTGTTDLAPSLKDRAGCDAYPELIVVQIVKEPMSAHMRIRRNADVKGHAFVRHV</sequence>
<evidence type="ECO:0000313" key="2">
    <source>
        <dbReference type="EMBL" id="GBP00672.1"/>
    </source>
</evidence>
<feature type="region of interest" description="Disordered" evidence="1">
    <location>
        <begin position="1"/>
        <end position="23"/>
    </location>
</feature>
<keyword evidence="3" id="KW-1185">Reference proteome</keyword>
<dbReference type="EMBL" id="BGZK01000006">
    <property type="protein sequence ID" value="GBP00672.1"/>
    <property type="molecule type" value="Genomic_DNA"/>
</dbReference>
<feature type="compositionally biased region" description="Polar residues" evidence="1">
    <location>
        <begin position="14"/>
        <end position="23"/>
    </location>
</feature>
<comment type="caution">
    <text evidence="2">The sequence shown here is derived from an EMBL/GenBank/DDBJ whole genome shotgun (WGS) entry which is preliminary data.</text>
</comment>
<dbReference type="AlphaFoldDB" id="A0A4C1SEY9"/>
<reference evidence="2 3" key="1">
    <citation type="journal article" date="2019" name="Commun. Biol.">
        <title>The bagworm genome reveals a unique fibroin gene that provides high tensile strength.</title>
        <authorList>
            <person name="Kono N."/>
            <person name="Nakamura H."/>
            <person name="Ohtoshi R."/>
            <person name="Tomita M."/>
            <person name="Numata K."/>
            <person name="Arakawa K."/>
        </authorList>
    </citation>
    <scope>NUCLEOTIDE SEQUENCE [LARGE SCALE GENOMIC DNA]</scope>
</reference>
<accession>A0A4C1SEY9</accession>
<dbReference type="Proteomes" id="UP000299102">
    <property type="component" value="Unassembled WGS sequence"/>
</dbReference>